<evidence type="ECO:0000313" key="2">
    <source>
        <dbReference type="EMBL" id="BAM39618.1"/>
    </source>
</evidence>
<evidence type="ECO:0000256" key="1">
    <source>
        <dbReference type="SAM" id="MobiDB-lite"/>
    </source>
</evidence>
<dbReference type="eggNOG" id="ENOG502QXNA">
    <property type="taxonomic scope" value="Eukaryota"/>
</dbReference>
<dbReference type="AlphaFoldDB" id="J4C7T9"/>
<sequence length="437" mass="50156">MFNFGLLGRTVVPSRIKRLPNDFVYKLEGRPLFNTPRRRLYNTRDVSSNVKHRCFTTSSESSVDDGDVEFELRSYCKQIREFVVFDRLNENRTLNSFLTRMNTENVDEYLKRCRVSNYNNLRHLENYMNIVYTFSCCGFHTNADDLKPVIDGLYSEYVGLLGGLRSNNEEGDTRHYTDSASVSGINMNTDDSDMSTSSLKDTNEPSTAGNQGKSKLDRVEWLGRILALATLSLCELGLFKNNFKKASDMIETLLFGELFDLFIDKSSGKLINSTLFLYSTTQLLEKEYDSEMELKYDSIIRAISKNEISLELSDLYYLRLAHLFISSRMPELSKKLSKESLSFLSNVAFQDYIREKDLHGLEGIIPSKIKLIDSNIEGGLFTIGPYSFTHVSLPNKSVYLLNSPNYYFNSNLSLGKRECINWMDSFLKTSGWNLIYV</sequence>
<dbReference type="KEGG" id="tot:TOT_010001072"/>
<name>J4C7T9_THEOR</name>
<dbReference type="VEuPathDB" id="PiroplasmaDB:TOT_010001072"/>
<reference evidence="2 3" key="1">
    <citation type="journal article" date="2012" name="MBio">
        <title>Comparative genome analysis of three eukaryotic parasites with differing abilities to transform leukocytes reveals key mediators of Theileria-induced leukocyte transformation.</title>
        <authorList>
            <person name="Hayashida K."/>
            <person name="Hara Y."/>
            <person name="Abe T."/>
            <person name="Yamasaki C."/>
            <person name="Toyoda A."/>
            <person name="Kosuge T."/>
            <person name="Suzuki Y."/>
            <person name="Sato Y."/>
            <person name="Kawashima S."/>
            <person name="Katayama T."/>
            <person name="Wakaguri H."/>
            <person name="Inoue N."/>
            <person name="Homma K."/>
            <person name="Tada-Umezaki M."/>
            <person name="Yagi Y."/>
            <person name="Fujii Y."/>
            <person name="Habara T."/>
            <person name="Kanehisa M."/>
            <person name="Watanabe H."/>
            <person name="Ito K."/>
            <person name="Gojobori T."/>
            <person name="Sugawara H."/>
            <person name="Imanishi T."/>
            <person name="Weir W."/>
            <person name="Gardner M."/>
            <person name="Pain A."/>
            <person name="Shiels B."/>
            <person name="Hattori M."/>
            <person name="Nene V."/>
            <person name="Sugimoto C."/>
        </authorList>
    </citation>
    <scope>NUCLEOTIDE SEQUENCE [LARGE SCALE GENOMIC DNA]</scope>
    <source>
        <strain evidence="2 3">Shintoku</strain>
    </source>
</reference>
<accession>J4C7T9</accession>
<organism evidence="2 3">
    <name type="scientific">Theileria orientalis strain Shintoku</name>
    <dbReference type="NCBI Taxonomy" id="869250"/>
    <lineage>
        <taxon>Eukaryota</taxon>
        <taxon>Sar</taxon>
        <taxon>Alveolata</taxon>
        <taxon>Apicomplexa</taxon>
        <taxon>Aconoidasida</taxon>
        <taxon>Piroplasmida</taxon>
        <taxon>Theileriidae</taxon>
        <taxon>Theileria</taxon>
    </lineage>
</organism>
<dbReference type="Proteomes" id="UP000003786">
    <property type="component" value="Chromosome 1"/>
</dbReference>
<evidence type="ECO:0000313" key="3">
    <source>
        <dbReference type="Proteomes" id="UP000003786"/>
    </source>
</evidence>
<dbReference type="GeneID" id="20713891"/>
<dbReference type="OrthoDB" id="361628at2759"/>
<feature type="region of interest" description="Disordered" evidence="1">
    <location>
        <begin position="171"/>
        <end position="212"/>
    </location>
</feature>
<protein>
    <submittedName>
        <fullName evidence="2">Uncharacterized protein</fullName>
    </submittedName>
</protein>
<gene>
    <name evidence="2" type="ORF">TOT_010001072</name>
</gene>
<proteinExistence type="predicted"/>
<dbReference type="RefSeq" id="XP_009689919.1">
    <property type="nucleotide sequence ID" value="XM_009691624.1"/>
</dbReference>
<dbReference type="OMA" id="TRMNTEN"/>
<keyword evidence="3" id="KW-1185">Reference proteome</keyword>
<feature type="compositionally biased region" description="Low complexity" evidence="1">
    <location>
        <begin position="186"/>
        <end position="198"/>
    </location>
</feature>
<dbReference type="EMBL" id="AP011946">
    <property type="protein sequence ID" value="BAM39618.1"/>
    <property type="molecule type" value="Genomic_DNA"/>
</dbReference>